<evidence type="ECO:0000313" key="3">
    <source>
        <dbReference type="Proteomes" id="UP000646365"/>
    </source>
</evidence>
<feature type="chain" id="PRO_5035286975" description="HNH endonuclease" evidence="1">
    <location>
        <begin position="25"/>
        <end position="211"/>
    </location>
</feature>
<evidence type="ECO:0000313" key="2">
    <source>
        <dbReference type="EMBL" id="GGF00660.1"/>
    </source>
</evidence>
<proteinExistence type="predicted"/>
<dbReference type="EMBL" id="BMJQ01000001">
    <property type="protein sequence ID" value="GGF00660.1"/>
    <property type="molecule type" value="Genomic_DNA"/>
</dbReference>
<gene>
    <name evidence="2" type="ORF">GCM10011611_02800</name>
</gene>
<comment type="caution">
    <text evidence="2">The sequence shown here is derived from an EMBL/GenBank/DDBJ whole genome shotgun (WGS) entry which is preliminary data.</text>
</comment>
<dbReference type="Proteomes" id="UP000646365">
    <property type="component" value="Unassembled WGS sequence"/>
</dbReference>
<keyword evidence="3" id="KW-1185">Reference proteome</keyword>
<accession>A0A8J2YP32</accession>
<name>A0A8J2YP32_9PROT</name>
<feature type="signal peptide" evidence="1">
    <location>
        <begin position="1"/>
        <end position="24"/>
    </location>
</feature>
<keyword evidence="1" id="KW-0732">Signal</keyword>
<reference evidence="2" key="1">
    <citation type="journal article" date="2014" name="Int. J. Syst. Evol. Microbiol.">
        <title>Complete genome sequence of Corynebacterium casei LMG S-19264T (=DSM 44701T), isolated from a smear-ripened cheese.</title>
        <authorList>
            <consortium name="US DOE Joint Genome Institute (JGI-PGF)"/>
            <person name="Walter F."/>
            <person name="Albersmeier A."/>
            <person name="Kalinowski J."/>
            <person name="Ruckert C."/>
        </authorList>
    </citation>
    <scope>NUCLEOTIDE SEQUENCE</scope>
    <source>
        <strain evidence="2">CGMCC 1.15725</strain>
    </source>
</reference>
<dbReference type="AlphaFoldDB" id="A0A8J2YP32"/>
<protein>
    <recommendedName>
        <fullName evidence="4">HNH endonuclease</fullName>
    </recommendedName>
</protein>
<reference evidence="2" key="2">
    <citation type="submission" date="2020-09" db="EMBL/GenBank/DDBJ databases">
        <authorList>
            <person name="Sun Q."/>
            <person name="Zhou Y."/>
        </authorList>
    </citation>
    <scope>NUCLEOTIDE SEQUENCE</scope>
    <source>
        <strain evidence="2">CGMCC 1.15725</strain>
    </source>
</reference>
<evidence type="ECO:0000256" key="1">
    <source>
        <dbReference type="SAM" id="SignalP"/>
    </source>
</evidence>
<organism evidence="2 3">
    <name type="scientific">Aliidongia dinghuensis</name>
    <dbReference type="NCBI Taxonomy" id="1867774"/>
    <lineage>
        <taxon>Bacteria</taxon>
        <taxon>Pseudomonadati</taxon>
        <taxon>Pseudomonadota</taxon>
        <taxon>Alphaproteobacteria</taxon>
        <taxon>Rhodospirillales</taxon>
        <taxon>Dongiaceae</taxon>
        <taxon>Aliidongia</taxon>
    </lineage>
</organism>
<evidence type="ECO:0008006" key="4">
    <source>
        <dbReference type="Google" id="ProtNLM"/>
    </source>
</evidence>
<sequence length="211" mass="22249">MRLPAIVLSASVIAALVVPGPTHAAERRAPAACGQFSIDDKASTPLEPVSGQAAGQCHVRMSNGFPIPDPACTPGAVNPTLTADVLRAPGFTTKCVRNDASTEAEKNQTYAWYSIPHPQNNTGSSQTCELDHLVSLELGGADTLDNIWPQCGPSGVALGKRYFKEKDTVENYLAKQVKDGAMDLASAQKGIATDWTQYLHDAQAACPGGRC</sequence>
<dbReference type="RefSeq" id="WP_189041659.1">
    <property type="nucleotide sequence ID" value="NZ_BMJQ01000001.1"/>
</dbReference>